<evidence type="ECO:0000256" key="4">
    <source>
        <dbReference type="ARBA" id="ARBA00022692"/>
    </source>
</evidence>
<dbReference type="GO" id="GO:0005886">
    <property type="term" value="C:plasma membrane"/>
    <property type="evidence" value="ECO:0007669"/>
    <property type="project" value="UniProtKB-SubCell"/>
</dbReference>
<feature type="transmembrane region" description="Helical" evidence="7">
    <location>
        <begin position="110"/>
        <end position="132"/>
    </location>
</feature>
<dbReference type="AlphaFoldDB" id="A0A0K1JNX5"/>
<feature type="transmembrane region" description="Helical" evidence="7">
    <location>
        <begin position="184"/>
        <end position="203"/>
    </location>
</feature>
<dbReference type="PANTHER" id="PTHR34229">
    <property type="entry name" value="METAL TRANSPORT PROTEIN HI_1621-RELATED"/>
    <property type="match status" value="1"/>
</dbReference>
<evidence type="ECO:0000256" key="5">
    <source>
        <dbReference type="ARBA" id="ARBA00022989"/>
    </source>
</evidence>
<keyword evidence="5 7" id="KW-1133">Transmembrane helix</keyword>
<organism evidence="9 10">
    <name type="scientific">Luteipulveratus mongoliensis</name>
    <dbReference type="NCBI Taxonomy" id="571913"/>
    <lineage>
        <taxon>Bacteria</taxon>
        <taxon>Bacillati</taxon>
        <taxon>Actinomycetota</taxon>
        <taxon>Actinomycetes</taxon>
        <taxon>Micrococcales</taxon>
        <taxon>Dermacoccaceae</taxon>
        <taxon>Luteipulveratus</taxon>
    </lineage>
</organism>
<dbReference type="Pfam" id="PF01891">
    <property type="entry name" value="CbiM"/>
    <property type="match status" value="1"/>
</dbReference>
<dbReference type="InterPro" id="IPR002751">
    <property type="entry name" value="CbiM/NikMN"/>
</dbReference>
<evidence type="ECO:0000256" key="2">
    <source>
        <dbReference type="ARBA" id="ARBA00022448"/>
    </source>
</evidence>
<evidence type="ECO:0000256" key="3">
    <source>
        <dbReference type="ARBA" id="ARBA00022475"/>
    </source>
</evidence>
<feature type="transmembrane region" description="Helical" evidence="7">
    <location>
        <begin position="40"/>
        <end position="60"/>
    </location>
</feature>
<dbReference type="InterPro" id="IPR025937">
    <property type="entry name" value="PDGLE_dom"/>
</dbReference>
<evidence type="ECO:0000313" key="10">
    <source>
        <dbReference type="Proteomes" id="UP000066480"/>
    </source>
</evidence>
<keyword evidence="10" id="KW-1185">Reference proteome</keyword>
<evidence type="ECO:0000259" key="8">
    <source>
        <dbReference type="Pfam" id="PF13190"/>
    </source>
</evidence>
<evidence type="ECO:0000313" key="9">
    <source>
        <dbReference type="EMBL" id="AKU18270.1"/>
    </source>
</evidence>
<accession>A0A0K1JNX5</accession>
<feature type="domain" description="PDGLE" evidence="8">
    <location>
        <begin position="250"/>
        <end position="338"/>
    </location>
</feature>
<evidence type="ECO:0000256" key="6">
    <source>
        <dbReference type="ARBA" id="ARBA00023136"/>
    </source>
</evidence>
<dbReference type="OrthoDB" id="5395048at2"/>
<dbReference type="KEGG" id="lmoi:VV02_24500"/>
<comment type="subcellular location">
    <subcellularLocation>
        <location evidence="1">Cell membrane</location>
        <topology evidence="1">Multi-pass membrane protein</topology>
    </subcellularLocation>
</comment>
<dbReference type="PATRIC" id="fig|571913.6.peg.4969"/>
<dbReference type="GO" id="GO:0000041">
    <property type="term" value="P:transition metal ion transport"/>
    <property type="evidence" value="ECO:0007669"/>
    <property type="project" value="InterPro"/>
</dbReference>
<reference evidence="9 10" key="1">
    <citation type="submission" date="2015-03" db="EMBL/GenBank/DDBJ databases">
        <title>Luteipulveratus halotolerans sp. nov., a novel actinobacterium (Dermacoccaceae) from Sarawak, Malaysia.</title>
        <authorList>
            <person name="Juboi H."/>
            <person name="Basik A."/>
            <person name="Shamsul S.S."/>
            <person name="Arnold P."/>
            <person name="Schmitt E.K."/>
            <person name="Sanglier J.-J."/>
            <person name="Yeo T."/>
        </authorList>
    </citation>
    <scope>NUCLEOTIDE SEQUENCE [LARGE SCALE GENOMIC DNA]</scope>
    <source>
        <strain evidence="9 10">MN07-A0370</strain>
    </source>
</reference>
<dbReference type="Proteomes" id="UP000066480">
    <property type="component" value="Chromosome"/>
</dbReference>
<dbReference type="Pfam" id="PF13190">
    <property type="entry name" value="PDGLE"/>
    <property type="match status" value="1"/>
</dbReference>
<keyword evidence="6 7" id="KW-0472">Membrane</keyword>
<keyword evidence="3" id="KW-1003">Cell membrane</keyword>
<dbReference type="STRING" id="571913.VV02_24500"/>
<sequence>MHVPDGFIDLPTSAATGVVAASAVALSLRKAAPEIRESGPALPGLVSAFIFAVQMVNFPVGAGTSGHLLGGVLAAALVGPWTGLLCMTVVLLIQGVFFADGGLTALGTNISVMGIVTVVVGYAVMRGLLAVLPRRTSSVSAAACVAALVAVPSAAVVFTGIYAIGGSVDIPTSKVATAMIGWHILIGIGEAVITTAVLSAVLASRPDLVFVARHLRRDLELVDETGARTTVAADASAGASVGARPVRLGRKPVIALLGASAVVAFGLSYFASSHPDGLEYVGQQLGFDSKDSAVSGGPMADYSVSGVHNTFLAGGLAGLIGVSLTVLIGCGIAWLIRRQRPSDHDAAVERESLTVEG</sequence>
<proteinExistence type="predicted"/>
<protein>
    <submittedName>
        <fullName evidence="9">Cobalt ABC transporter permease</fullName>
    </submittedName>
</protein>
<dbReference type="RefSeq" id="WP_052595907.1">
    <property type="nucleotide sequence ID" value="NZ_CP011112.1"/>
</dbReference>
<feature type="transmembrane region" description="Helical" evidence="7">
    <location>
        <begin position="311"/>
        <end position="336"/>
    </location>
</feature>
<dbReference type="EMBL" id="CP011112">
    <property type="protein sequence ID" value="AKU18270.1"/>
    <property type="molecule type" value="Genomic_DNA"/>
</dbReference>
<dbReference type="PANTHER" id="PTHR34229:SF1">
    <property type="entry name" value="METAL TRANSPORT PROTEIN HI_1621-RELATED"/>
    <property type="match status" value="1"/>
</dbReference>
<feature type="transmembrane region" description="Helical" evidence="7">
    <location>
        <begin position="253"/>
        <end position="271"/>
    </location>
</feature>
<evidence type="ECO:0000256" key="1">
    <source>
        <dbReference type="ARBA" id="ARBA00004651"/>
    </source>
</evidence>
<gene>
    <name evidence="9" type="ORF">VV02_24500</name>
</gene>
<keyword evidence="4 7" id="KW-0812">Transmembrane</keyword>
<dbReference type="Gene3D" id="1.10.1760.20">
    <property type="match status" value="1"/>
</dbReference>
<evidence type="ECO:0000256" key="7">
    <source>
        <dbReference type="SAM" id="Phobius"/>
    </source>
</evidence>
<name>A0A0K1JNX5_9MICO</name>
<feature type="transmembrane region" description="Helical" evidence="7">
    <location>
        <begin position="72"/>
        <end position="98"/>
    </location>
</feature>
<feature type="transmembrane region" description="Helical" evidence="7">
    <location>
        <begin position="139"/>
        <end position="164"/>
    </location>
</feature>
<keyword evidence="2" id="KW-0813">Transport</keyword>